<evidence type="ECO:0000313" key="1">
    <source>
        <dbReference type="EMBL" id="DAD74980.1"/>
    </source>
</evidence>
<proteinExistence type="predicted"/>
<name>A0A8S5LYC7_9CAUD</name>
<sequence>MSLLYITSLRLMLYKKEELIMGFLDLFKNKNNKLKPNTLAYVLADCKKFKIDTIIMFTAKTCNYCSKYGRKRNGGGKIYSISGKSKKYPALSTIPSDLLLGRCPKCDKTISFNTYYPELEDLDKPFSDKEIAELDRQRKKK</sequence>
<accession>A0A8S5LYC7</accession>
<organism evidence="1">
    <name type="scientific">Siphoviridae sp. ctA995</name>
    <dbReference type="NCBI Taxonomy" id="2826180"/>
    <lineage>
        <taxon>Viruses</taxon>
        <taxon>Duplodnaviria</taxon>
        <taxon>Heunggongvirae</taxon>
        <taxon>Uroviricota</taxon>
        <taxon>Caudoviricetes</taxon>
    </lineage>
</organism>
<reference evidence="1" key="1">
    <citation type="journal article" date="2021" name="Proc. Natl. Acad. Sci. U.S.A.">
        <title>A Catalog of Tens of Thousands of Viruses from Human Metagenomes Reveals Hidden Associations with Chronic Diseases.</title>
        <authorList>
            <person name="Tisza M.J."/>
            <person name="Buck C.B."/>
        </authorList>
    </citation>
    <scope>NUCLEOTIDE SEQUENCE</scope>
    <source>
        <strain evidence="1">CtA995</strain>
    </source>
</reference>
<dbReference type="EMBL" id="BK014769">
    <property type="protein sequence ID" value="DAD74980.1"/>
    <property type="molecule type" value="Genomic_DNA"/>
</dbReference>
<protein>
    <submittedName>
        <fullName evidence="1">Uncharacterized protein</fullName>
    </submittedName>
</protein>